<sequence>MPLYKKSNFKAHSKTQNSFICPFGNKNASFMNTLKSDYDNLTIPTKKNIINNLINLPSSGDLMSKLKKKPFEKNHSYEEERKKIHKTKSNNEFEKLDLTEKNLSELRAMTETPSSISSALTDCVLTNLKLNQSINADVASVISDSGISNVIESSQSLYNENIFSQALHDMVVSNMRLSQDTFKNNTAKKTVTEKSPKNRNKFDFSKKKSGELKKRLKSFNNSEDENNRKIKQKKSDVKNNKDEFSKKKSGDLNKKIISSNYSEEEINRKIKKKKSDNKNNKDEFSKKKSGDLNKKIISNNSEEEINRKIKKKKSDNKNNKDEFSKKKSGDLNKKLIRSNNSEEENNRKIKQKKSDVKNNKDEFSKKKSVDLMKKLISSNNSEEENNRKIKQKKIDAKNNKDEFSKKKSGDLNKKLINSNNSEEENNRKIKQKKIDVKNNKNELSKKKKSGDLKKKLISSNNSEDENNQKIKNKTNKTNNNTSKDDKSARDKSEQKKISKKTGIKKMNIDNFIAKNEKIDTSKKLKKKSRTEKHIENGEKKQKDKKESIEDHLDELIELQQDRNVGLYVYCDLCDKVRYLPDCKDPLDLPDKWYCYMNPDPEYKSCEDPDYPIEPEKEELLIHNRFNAGSIVWAKLEGYPWWPAMIDDDPDFKSYFWMDDEHSIKPSWYNVTFFDTAKVTRAWIKNKDLEPFEINSRNKYFLPKITDHYYNRINTAVNDANYACKLPLVDRLKTFSFIGRYFKDKNSDSKKYNKKSKLQNHKIRKIKKDKKLKSKILVNLNGVYSKEKSELVEVQPDCNISELTFTSEDLSDILKPKKSGKFRILSDDDILNSIDLTSLCDEKSFDSYL</sequence>
<dbReference type="KEGG" id="soy:115888584"/>
<evidence type="ECO:0000256" key="1">
    <source>
        <dbReference type="ARBA" id="ARBA00022723"/>
    </source>
</evidence>
<dbReference type="Proteomes" id="UP000504635">
    <property type="component" value="Unplaced"/>
</dbReference>
<feature type="compositionally biased region" description="Basic and acidic residues" evidence="4">
    <location>
        <begin position="190"/>
        <end position="207"/>
    </location>
</feature>
<feature type="region of interest" description="Disordered" evidence="4">
    <location>
        <begin position="188"/>
        <end position="207"/>
    </location>
</feature>
<dbReference type="CDD" id="cd20145">
    <property type="entry name" value="PWWP_ZCWPW1"/>
    <property type="match status" value="1"/>
</dbReference>
<dbReference type="RefSeq" id="XP_030764207.1">
    <property type="nucleotide sequence ID" value="XM_030908347.1"/>
</dbReference>
<evidence type="ECO:0000256" key="2">
    <source>
        <dbReference type="ARBA" id="ARBA00022771"/>
    </source>
</evidence>
<feature type="domain" description="CW-type" evidence="6">
    <location>
        <begin position="561"/>
        <end position="613"/>
    </location>
</feature>
<feature type="domain" description="PWWP" evidence="5">
    <location>
        <begin position="627"/>
        <end position="694"/>
    </location>
</feature>
<feature type="region of interest" description="Disordered" evidence="4">
    <location>
        <begin position="522"/>
        <end position="546"/>
    </location>
</feature>
<reference evidence="8" key="1">
    <citation type="submission" date="2025-08" db="UniProtKB">
        <authorList>
            <consortium name="RefSeq"/>
        </authorList>
    </citation>
    <scope>IDENTIFICATION</scope>
    <source>
        <tissue evidence="8">Gonads</tissue>
    </source>
</reference>
<keyword evidence="7" id="KW-1185">Reference proteome</keyword>
<keyword evidence="3" id="KW-0862">Zinc</keyword>
<dbReference type="Pfam" id="PF00855">
    <property type="entry name" value="PWWP"/>
    <property type="match status" value="1"/>
</dbReference>
<keyword evidence="1" id="KW-0479">Metal-binding</keyword>
<dbReference type="InterPro" id="IPR042778">
    <property type="entry name" value="ZCWPW1/ZCWPW2"/>
</dbReference>
<feature type="compositionally biased region" description="Basic and acidic residues" evidence="4">
    <location>
        <begin position="384"/>
        <end position="413"/>
    </location>
</feature>
<evidence type="ECO:0000256" key="4">
    <source>
        <dbReference type="SAM" id="MobiDB-lite"/>
    </source>
</evidence>
<dbReference type="PROSITE" id="PS50812">
    <property type="entry name" value="PWWP"/>
    <property type="match status" value="1"/>
</dbReference>
<feature type="compositionally biased region" description="Basic and acidic residues" evidence="4">
    <location>
        <begin position="531"/>
        <end position="546"/>
    </location>
</feature>
<dbReference type="GeneID" id="115888584"/>
<dbReference type="Gene3D" id="2.30.30.140">
    <property type="match status" value="1"/>
</dbReference>
<dbReference type="Pfam" id="PF07496">
    <property type="entry name" value="zf-CW"/>
    <property type="match status" value="1"/>
</dbReference>
<gene>
    <name evidence="8" type="primary">LOC115888584</name>
</gene>
<feature type="region of interest" description="Disordered" evidence="4">
    <location>
        <begin position="213"/>
        <end position="251"/>
    </location>
</feature>
<dbReference type="PANTHER" id="PTHR15999:SF2">
    <property type="entry name" value="ZINC FINGER CW-TYPE PWWP DOMAIN PROTEIN 1"/>
    <property type="match status" value="1"/>
</dbReference>
<dbReference type="SMART" id="SM00293">
    <property type="entry name" value="PWWP"/>
    <property type="match status" value="1"/>
</dbReference>
<organism evidence="7 8">
    <name type="scientific">Sitophilus oryzae</name>
    <name type="common">Rice weevil</name>
    <name type="synonym">Curculio oryzae</name>
    <dbReference type="NCBI Taxonomy" id="7048"/>
    <lineage>
        <taxon>Eukaryota</taxon>
        <taxon>Metazoa</taxon>
        <taxon>Ecdysozoa</taxon>
        <taxon>Arthropoda</taxon>
        <taxon>Hexapoda</taxon>
        <taxon>Insecta</taxon>
        <taxon>Pterygota</taxon>
        <taxon>Neoptera</taxon>
        <taxon>Endopterygota</taxon>
        <taxon>Coleoptera</taxon>
        <taxon>Polyphaga</taxon>
        <taxon>Cucujiformia</taxon>
        <taxon>Curculionidae</taxon>
        <taxon>Dryophthorinae</taxon>
        <taxon>Sitophilus</taxon>
    </lineage>
</organism>
<feature type="compositionally biased region" description="Basic and acidic residues" evidence="4">
    <location>
        <begin position="315"/>
        <end position="333"/>
    </location>
</feature>
<feature type="region of interest" description="Disordered" evidence="4">
    <location>
        <begin position="268"/>
        <end position="502"/>
    </location>
</feature>
<keyword evidence="2" id="KW-0863">Zinc-finger</keyword>
<feature type="compositionally biased region" description="Basic and acidic residues" evidence="4">
    <location>
        <begin position="225"/>
        <end position="251"/>
    </location>
</feature>
<dbReference type="GO" id="GO:0008270">
    <property type="term" value="F:zinc ion binding"/>
    <property type="evidence" value="ECO:0007669"/>
    <property type="project" value="UniProtKB-KW"/>
</dbReference>
<name>A0A6J2YLD0_SITOR</name>
<dbReference type="GO" id="GO:0005634">
    <property type="term" value="C:nucleus"/>
    <property type="evidence" value="ECO:0007669"/>
    <property type="project" value="TreeGrafter"/>
</dbReference>
<accession>A0A6J2YLD0</accession>
<proteinExistence type="predicted"/>
<evidence type="ECO:0000313" key="7">
    <source>
        <dbReference type="Proteomes" id="UP000504635"/>
    </source>
</evidence>
<dbReference type="InterPro" id="IPR000313">
    <property type="entry name" value="PWWP_dom"/>
</dbReference>
<evidence type="ECO:0000259" key="5">
    <source>
        <dbReference type="PROSITE" id="PS50812"/>
    </source>
</evidence>
<evidence type="ECO:0000313" key="8">
    <source>
        <dbReference type="RefSeq" id="XP_030764207.1"/>
    </source>
</evidence>
<dbReference type="InterPro" id="IPR011124">
    <property type="entry name" value="Znf_CW"/>
</dbReference>
<evidence type="ECO:0000256" key="3">
    <source>
        <dbReference type="ARBA" id="ARBA00022833"/>
    </source>
</evidence>
<dbReference type="AlphaFoldDB" id="A0A6J2YLD0"/>
<feature type="compositionally biased region" description="Basic and acidic residues" evidence="4">
    <location>
        <begin position="344"/>
        <end position="373"/>
    </location>
</feature>
<feature type="compositionally biased region" description="Basic and acidic residues" evidence="4">
    <location>
        <begin position="276"/>
        <end position="294"/>
    </location>
</feature>
<feature type="compositionally biased region" description="Basic and acidic residues" evidence="4">
    <location>
        <begin position="482"/>
        <end position="496"/>
    </location>
</feature>
<dbReference type="PANTHER" id="PTHR15999">
    <property type="entry name" value="ZINC FINGER CW-TYPE PWWP DOMAIN PROTEIN 1"/>
    <property type="match status" value="1"/>
</dbReference>
<protein>
    <submittedName>
        <fullName evidence="8">MATH and LRR domain-containing protein PFE0570w-like</fullName>
    </submittedName>
</protein>
<dbReference type="SUPFAM" id="SSF63748">
    <property type="entry name" value="Tudor/PWWP/MBT"/>
    <property type="match status" value="1"/>
</dbReference>
<dbReference type="OrthoDB" id="757982at2759"/>
<evidence type="ECO:0000259" key="6">
    <source>
        <dbReference type="PROSITE" id="PS51050"/>
    </source>
</evidence>
<dbReference type="InParanoid" id="A0A6J2YLD0"/>
<dbReference type="Gene3D" id="3.30.40.100">
    <property type="match status" value="1"/>
</dbReference>
<dbReference type="PROSITE" id="PS51050">
    <property type="entry name" value="ZF_CW"/>
    <property type="match status" value="1"/>
</dbReference>
<feature type="compositionally biased region" description="Basic and acidic residues" evidence="4">
    <location>
        <begin position="424"/>
        <end position="454"/>
    </location>
</feature>